<accession>A0A9E9LF67</accession>
<gene>
    <name evidence="1" type="ORF">NB646_05170</name>
</gene>
<dbReference type="EMBL" id="CP098251">
    <property type="protein sequence ID" value="WAV92108.1"/>
    <property type="molecule type" value="Genomic_DNA"/>
</dbReference>
<name>A0A9E9LF67_9BURK</name>
<organism evidence="1">
    <name type="scientific">Oxalobacter aliiformigenes</name>
    <dbReference type="NCBI Taxonomy" id="2946593"/>
    <lineage>
        <taxon>Bacteria</taxon>
        <taxon>Pseudomonadati</taxon>
        <taxon>Pseudomonadota</taxon>
        <taxon>Betaproteobacteria</taxon>
        <taxon>Burkholderiales</taxon>
        <taxon>Oxalobacteraceae</taxon>
        <taxon>Oxalobacter</taxon>
    </lineage>
</organism>
<evidence type="ECO:0000313" key="1">
    <source>
        <dbReference type="EMBL" id="WAV92108.1"/>
    </source>
</evidence>
<reference evidence="1" key="1">
    <citation type="journal article" date="2022" name="Front. Microbiol.">
        <title>New perspectives on an old grouping: The genomic and phenotypic variability of Oxalobacter formigenes and the implications for calcium oxalate stone prevention.</title>
        <authorList>
            <person name="Chmiel J.A."/>
            <person name="Carr C."/>
            <person name="Stuivenberg G.A."/>
            <person name="Venema R."/>
            <person name="Chanyi R.M."/>
            <person name="Al K.F."/>
            <person name="Giguere D."/>
            <person name="Say H."/>
            <person name="Akouris P.P."/>
            <person name="Dominguez Romero S.A."/>
            <person name="Kwong A."/>
            <person name="Tai V."/>
            <person name="Koval S.F."/>
            <person name="Razvi H."/>
            <person name="Bjazevic J."/>
            <person name="Burton J.P."/>
        </authorList>
    </citation>
    <scope>NUCLEOTIDE SEQUENCE</scope>
    <source>
        <strain evidence="1">OxK</strain>
    </source>
</reference>
<dbReference type="AlphaFoldDB" id="A0A9E9LF67"/>
<dbReference type="RefSeq" id="WP_269316369.1">
    <property type="nucleotide sequence ID" value="NZ_CP098251.1"/>
</dbReference>
<sequence length="82" mass="9764">MINTYECPVRFTGRVNFSARLRNRFFPVEMLTVMRDNVRKLKRDLGIFHPKTFCFNNVKAGNATESERLLQERFPRAAPWEK</sequence>
<protein>
    <submittedName>
        <fullName evidence="1">Uncharacterized protein</fullName>
    </submittedName>
</protein>
<dbReference type="Proteomes" id="UP001164819">
    <property type="component" value="Chromosome"/>
</dbReference>
<proteinExistence type="predicted"/>